<dbReference type="InterPro" id="IPR055285">
    <property type="entry name" value="ANKRD13_C"/>
</dbReference>
<keyword evidence="5" id="KW-0418">Kinase</keyword>
<gene>
    <name evidence="8" type="ORF">M8C21_027291</name>
</gene>
<dbReference type="AlphaFoldDB" id="A0AAD5CE20"/>
<dbReference type="Gene3D" id="3.30.230.10">
    <property type="match status" value="1"/>
</dbReference>
<dbReference type="GO" id="GO:0005524">
    <property type="term" value="F:ATP binding"/>
    <property type="evidence" value="ECO:0007669"/>
    <property type="project" value="UniProtKB-KW"/>
</dbReference>
<dbReference type="GO" id="GO:0019287">
    <property type="term" value="P:isopentenyl diphosphate biosynthetic process, mevalonate pathway"/>
    <property type="evidence" value="ECO:0007669"/>
    <property type="project" value="TreeGrafter"/>
</dbReference>
<evidence type="ECO:0000256" key="3">
    <source>
        <dbReference type="ARBA" id="ARBA00022679"/>
    </source>
</evidence>
<evidence type="ECO:0000256" key="2">
    <source>
        <dbReference type="ARBA" id="ARBA00012958"/>
    </source>
</evidence>
<feature type="domain" description="Ankyrin repeat" evidence="7">
    <location>
        <begin position="287"/>
        <end position="340"/>
    </location>
</feature>
<keyword evidence="6" id="KW-0067">ATP-binding</keyword>
<dbReference type="PANTHER" id="PTHR31814">
    <property type="match status" value="1"/>
</dbReference>
<comment type="pathway">
    <text evidence="1">Isoprenoid biosynthesis; isopentenyl diphosphate biosynthesis via mevalonate pathway; isopentenyl diphosphate from (R)-mevalonate: step 2/3.</text>
</comment>
<dbReference type="InterPro" id="IPR020568">
    <property type="entry name" value="Ribosomal_Su5_D2-typ_SF"/>
</dbReference>
<keyword evidence="4" id="KW-0547">Nucleotide-binding</keyword>
<dbReference type="InterPro" id="IPR035102">
    <property type="entry name" value="Phosphomevalonate_kinase"/>
</dbReference>
<name>A0AAD5CE20_AMBAR</name>
<protein>
    <recommendedName>
        <fullName evidence="2">phosphomevalonate kinase</fullName>
        <ecNumber evidence="2">2.7.4.2</ecNumber>
    </recommendedName>
</protein>
<dbReference type="PANTHER" id="PTHR31814:SF2">
    <property type="entry name" value="PHOSPHOMEVALONATE KINASE"/>
    <property type="match status" value="1"/>
</dbReference>
<dbReference type="GO" id="GO:0004631">
    <property type="term" value="F:phosphomevalonate kinase activity"/>
    <property type="evidence" value="ECO:0007669"/>
    <property type="project" value="UniProtKB-EC"/>
</dbReference>
<dbReference type="EMBL" id="JAMZMK010008566">
    <property type="protein sequence ID" value="KAI7739793.1"/>
    <property type="molecule type" value="Genomic_DNA"/>
</dbReference>
<dbReference type="InterPro" id="IPR014721">
    <property type="entry name" value="Ribsml_uS5_D2-typ_fold_subgr"/>
</dbReference>
<feature type="non-terminal residue" evidence="8">
    <location>
        <position position="350"/>
    </location>
</feature>
<accession>A0AAD5CE20</accession>
<keyword evidence="9" id="KW-1185">Reference proteome</keyword>
<comment type="caution">
    <text evidence="8">The sequence shown here is derived from an EMBL/GenBank/DDBJ whole genome shotgun (WGS) entry which is preliminary data.</text>
</comment>
<reference evidence="8" key="1">
    <citation type="submission" date="2022-06" db="EMBL/GenBank/DDBJ databases">
        <title>Uncovering the hologenomic basis of an extraordinary plant invasion.</title>
        <authorList>
            <person name="Bieker V.C."/>
            <person name="Martin M.D."/>
            <person name="Gilbert T."/>
            <person name="Hodgins K."/>
            <person name="Battlay P."/>
            <person name="Petersen B."/>
            <person name="Wilson J."/>
        </authorList>
    </citation>
    <scope>NUCLEOTIDE SEQUENCE</scope>
    <source>
        <strain evidence="8">AA19_3_7</strain>
        <tissue evidence="8">Leaf</tissue>
    </source>
</reference>
<dbReference type="Pfam" id="PF11904">
    <property type="entry name" value="ANKRD13_C"/>
    <property type="match status" value="1"/>
</dbReference>
<organism evidence="8 9">
    <name type="scientific">Ambrosia artemisiifolia</name>
    <name type="common">Common ragweed</name>
    <dbReference type="NCBI Taxonomy" id="4212"/>
    <lineage>
        <taxon>Eukaryota</taxon>
        <taxon>Viridiplantae</taxon>
        <taxon>Streptophyta</taxon>
        <taxon>Embryophyta</taxon>
        <taxon>Tracheophyta</taxon>
        <taxon>Spermatophyta</taxon>
        <taxon>Magnoliopsida</taxon>
        <taxon>eudicotyledons</taxon>
        <taxon>Gunneridae</taxon>
        <taxon>Pentapetalae</taxon>
        <taxon>asterids</taxon>
        <taxon>campanulids</taxon>
        <taxon>Asterales</taxon>
        <taxon>Asteraceae</taxon>
        <taxon>Asteroideae</taxon>
        <taxon>Heliantheae alliance</taxon>
        <taxon>Heliantheae</taxon>
        <taxon>Ambrosia</taxon>
    </lineage>
</organism>
<dbReference type="Proteomes" id="UP001206925">
    <property type="component" value="Unassembled WGS sequence"/>
</dbReference>
<dbReference type="EC" id="2.7.4.2" evidence="2"/>
<evidence type="ECO:0000256" key="1">
    <source>
        <dbReference type="ARBA" id="ARBA00005017"/>
    </source>
</evidence>
<dbReference type="GO" id="GO:0010142">
    <property type="term" value="P:farnesyl diphosphate biosynthetic process, mevalonate pathway"/>
    <property type="evidence" value="ECO:0007669"/>
    <property type="project" value="TreeGrafter"/>
</dbReference>
<dbReference type="SUPFAM" id="SSF54211">
    <property type="entry name" value="Ribosomal protein S5 domain 2-like"/>
    <property type="match status" value="1"/>
</dbReference>
<evidence type="ECO:0000256" key="4">
    <source>
        <dbReference type="ARBA" id="ARBA00022741"/>
    </source>
</evidence>
<proteinExistence type="predicted"/>
<evidence type="ECO:0000313" key="9">
    <source>
        <dbReference type="Proteomes" id="UP001206925"/>
    </source>
</evidence>
<evidence type="ECO:0000256" key="5">
    <source>
        <dbReference type="ARBA" id="ARBA00022777"/>
    </source>
</evidence>
<evidence type="ECO:0000256" key="6">
    <source>
        <dbReference type="ARBA" id="ARBA00022840"/>
    </source>
</evidence>
<evidence type="ECO:0000313" key="8">
    <source>
        <dbReference type="EMBL" id="KAI7739793.1"/>
    </source>
</evidence>
<keyword evidence="3" id="KW-0808">Transferase</keyword>
<sequence length="350" mass="38427">PLVVQQGSLIRSNVGDGEATRFWMDPWIEEAKFCKVSDRFLKIGEASMFSWRWNKALLSAADPLELTELMSQLAVMMTITCLVDEGEHRMVIYQLIPEAQNLSMDITILGCNDFYSYRNQIEARGLPLVPESLVALPPFQSITFNVRQSNVENRKPEVAKTGLGSSAAMTTVVVSALLNYVGVVDLPYSSKDQKLENSSDLDLVHMIAQTAHYVAQGKVSSGFGVSSAVYGSHCYVRFHQNHFFGSVGCGKVTCFIPSRLVMAAIDDTKYSNSPTHKAVVTKGCSGLNALDGAGAPASDEEVQQEVQAMSQTNIFTPGIDVTQAVLLPQMTWRRQQALEVNNRVPYCANT</sequence>
<dbReference type="GO" id="GO:0005777">
    <property type="term" value="C:peroxisome"/>
    <property type="evidence" value="ECO:0007669"/>
    <property type="project" value="TreeGrafter"/>
</dbReference>
<evidence type="ECO:0000259" key="7">
    <source>
        <dbReference type="Pfam" id="PF11904"/>
    </source>
</evidence>
<feature type="non-terminal residue" evidence="8">
    <location>
        <position position="1"/>
    </location>
</feature>